<evidence type="ECO:0000256" key="1">
    <source>
        <dbReference type="PROSITE-ProRule" id="PRU00076"/>
    </source>
</evidence>
<dbReference type="PROSITE" id="PS50026">
    <property type="entry name" value="EGF_3"/>
    <property type="match status" value="1"/>
</dbReference>
<keyword evidence="6" id="KW-1185">Reference proteome</keyword>
<dbReference type="PANTHER" id="PTHR12332">
    <property type="entry name" value="KEREN-RELATED"/>
    <property type="match status" value="1"/>
</dbReference>
<feature type="chain" id="PRO_5013153670" evidence="3">
    <location>
        <begin position="26"/>
        <end position="186"/>
    </location>
</feature>
<dbReference type="PANTHER" id="PTHR12332:SF1">
    <property type="entry name" value="KEREN-RELATED"/>
    <property type="match status" value="1"/>
</dbReference>
<evidence type="ECO:0000256" key="3">
    <source>
        <dbReference type="SAM" id="SignalP"/>
    </source>
</evidence>
<dbReference type="EMBL" id="CVRI01000017">
    <property type="protein sequence ID" value="CRK90210.1"/>
    <property type="molecule type" value="Genomic_DNA"/>
</dbReference>
<proteinExistence type="predicted"/>
<reference evidence="5 6" key="1">
    <citation type="submission" date="2015-04" db="EMBL/GenBank/DDBJ databases">
        <authorList>
            <person name="Syromyatnikov M.Y."/>
            <person name="Popov V.N."/>
        </authorList>
    </citation>
    <scope>NUCLEOTIDE SEQUENCE [LARGE SCALE GENOMIC DNA]</scope>
</reference>
<feature type="disulfide bond" evidence="1">
    <location>
        <begin position="122"/>
        <end position="131"/>
    </location>
</feature>
<dbReference type="GO" id="GO:0048018">
    <property type="term" value="F:receptor ligand activity"/>
    <property type="evidence" value="ECO:0007669"/>
    <property type="project" value="InterPro"/>
</dbReference>
<dbReference type="InterPro" id="IPR043403">
    <property type="entry name" value="Gurken/Spitz"/>
</dbReference>
<organism evidence="5 6">
    <name type="scientific">Clunio marinus</name>
    <dbReference type="NCBI Taxonomy" id="568069"/>
    <lineage>
        <taxon>Eukaryota</taxon>
        <taxon>Metazoa</taxon>
        <taxon>Ecdysozoa</taxon>
        <taxon>Arthropoda</taxon>
        <taxon>Hexapoda</taxon>
        <taxon>Insecta</taxon>
        <taxon>Pterygota</taxon>
        <taxon>Neoptera</taxon>
        <taxon>Endopterygota</taxon>
        <taxon>Diptera</taxon>
        <taxon>Nematocera</taxon>
        <taxon>Chironomoidea</taxon>
        <taxon>Chironomidae</taxon>
        <taxon>Clunio</taxon>
    </lineage>
</organism>
<evidence type="ECO:0000313" key="6">
    <source>
        <dbReference type="Proteomes" id="UP000183832"/>
    </source>
</evidence>
<keyword evidence="1" id="KW-1015">Disulfide bond</keyword>
<sequence>MSVTLFLCWLNIVTMLSTVVLVTDSCSSTFGSRKTKRIIEASSPALTTKTVTIPSTTLLRDTTKLTEPKETIVAQETDKTFKFEGYRHEIACGGQYQMDFCLNGGTCYIHKYRDASLYFCKCPSYFHGHRCQEKQLEGSYGGGKVGIRRSRIRRQISQSEKKLRTGHRGHHLHQRTHKNVTTTRIP</sequence>
<keyword evidence="1" id="KW-0245">EGF-like domain</keyword>
<feature type="domain" description="EGF-like" evidence="4">
    <location>
        <begin position="88"/>
        <end position="132"/>
    </location>
</feature>
<dbReference type="Proteomes" id="UP000183832">
    <property type="component" value="Unassembled WGS sequence"/>
</dbReference>
<keyword evidence="3" id="KW-0732">Signal</keyword>
<dbReference type="GO" id="GO:0005154">
    <property type="term" value="F:epidermal growth factor receptor binding"/>
    <property type="evidence" value="ECO:0007669"/>
    <property type="project" value="InterPro"/>
</dbReference>
<dbReference type="OrthoDB" id="6133584at2759"/>
<evidence type="ECO:0000259" key="4">
    <source>
        <dbReference type="PROSITE" id="PS50026"/>
    </source>
</evidence>
<feature type="signal peptide" evidence="3">
    <location>
        <begin position="1"/>
        <end position="25"/>
    </location>
</feature>
<feature type="region of interest" description="Disordered" evidence="2">
    <location>
        <begin position="160"/>
        <end position="186"/>
    </location>
</feature>
<name>A0A1J1HRQ7_9DIPT</name>
<dbReference type="InterPro" id="IPR000742">
    <property type="entry name" value="EGF"/>
</dbReference>
<dbReference type="PROSITE" id="PS00022">
    <property type="entry name" value="EGF_1"/>
    <property type="match status" value="1"/>
</dbReference>
<accession>A0A1J1HRQ7</accession>
<gene>
    <name evidence="5" type="ORF">CLUMA_CG003924</name>
</gene>
<evidence type="ECO:0000313" key="5">
    <source>
        <dbReference type="EMBL" id="CRK90210.1"/>
    </source>
</evidence>
<dbReference type="GO" id="GO:0007173">
    <property type="term" value="P:epidermal growth factor receptor signaling pathway"/>
    <property type="evidence" value="ECO:0007669"/>
    <property type="project" value="InterPro"/>
</dbReference>
<evidence type="ECO:0000256" key="2">
    <source>
        <dbReference type="SAM" id="MobiDB-lite"/>
    </source>
</evidence>
<dbReference type="SUPFAM" id="SSF57196">
    <property type="entry name" value="EGF/Laminin"/>
    <property type="match status" value="1"/>
</dbReference>
<dbReference type="AlphaFoldDB" id="A0A1J1HRQ7"/>
<comment type="caution">
    <text evidence="1">Lacks conserved residue(s) required for the propagation of feature annotation.</text>
</comment>
<protein>
    <submittedName>
        <fullName evidence="5">CLUMA_CG003924, isoform A</fullName>
    </submittedName>
</protein>
<feature type="compositionally biased region" description="Basic residues" evidence="2">
    <location>
        <begin position="164"/>
        <end position="178"/>
    </location>
</feature>
<dbReference type="Gene3D" id="2.10.25.10">
    <property type="entry name" value="Laminin"/>
    <property type="match status" value="1"/>
</dbReference>